<keyword evidence="7" id="KW-0479">Metal-binding</keyword>
<evidence type="ECO:0000313" key="10">
    <source>
        <dbReference type="Proteomes" id="UP001222087"/>
    </source>
</evidence>
<feature type="domain" description="HTH luxR-type" evidence="8">
    <location>
        <begin position="193"/>
        <end position="258"/>
    </location>
</feature>
<accession>A0ABY8AMJ7</accession>
<evidence type="ECO:0000259" key="8">
    <source>
        <dbReference type="PROSITE" id="PS50043"/>
    </source>
</evidence>
<dbReference type="EMBL" id="CP119078">
    <property type="protein sequence ID" value="WED41798.1"/>
    <property type="molecule type" value="Genomic_DNA"/>
</dbReference>
<evidence type="ECO:0000256" key="4">
    <source>
        <dbReference type="ARBA" id="ARBA00022777"/>
    </source>
</evidence>
<comment type="catalytic activity">
    <reaction evidence="7">
        <text>shikimate + ATP = 3-phosphoshikimate + ADP + H(+)</text>
        <dbReference type="Rhea" id="RHEA:13121"/>
        <dbReference type="ChEBI" id="CHEBI:15378"/>
        <dbReference type="ChEBI" id="CHEBI:30616"/>
        <dbReference type="ChEBI" id="CHEBI:36208"/>
        <dbReference type="ChEBI" id="CHEBI:145989"/>
        <dbReference type="ChEBI" id="CHEBI:456216"/>
        <dbReference type="EC" id="2.7.1.71"/>
    </reaction>
</comment>
<protein>
    <recommendedName>
        <fullName evidence="7">Shikimate kinase</fullName>
        <shortName evidence="7">SK</shortName>
        <ecNumber evidence="7">2.7.1.71</ecNumber>
    </recommendedName>
</protein>
<dbReference type="InterPro" id="IPR027417">
    <property type="entry name" value="P-loop_NTPase"/>
</dbReference>
<gene>
    <name evidence="7" type="primary">aroK</name>
    <name evidence="9" type="ORF">PXX05_07585</name>
</gene>
<comment type="pathway">
    <text evidence="7">Metabolic intermediate biosynthesis; chorismate biosynthesis; chorismate from D-erythrose 4-phosphate and phosphoenolpyruvate: step 5/7.</text>
</comment>
<dbReference type="InterPro" id="IPR000792">
    <property type="entry name" value="Tscrpt_reg_LuxR_C"/>
</dbReference>
<dbReference type="GO" id="GO:0016301">
    <property type="term" value="F:kinase activity"/>
    <property type="evidence" value="ECO:0007669"/>
    <property type="project" value="UniProtKB-KW"/>
</dbReference>
<dbReference type="InterPro" id="IPR036388">
    <property type="entry name" value="WH-like_DNA-bd_sf"/>
</dbReference>
<comment type="function">
    <text evidence="7">Catalyzes the specific phosphorylation of the 3-hydroxyl group of shikimic acid using ATP as a cosubstrate.</text>
</comment>
<evidence type="ECO:0000256" key="6">
    <source>
        <dbReference type="ARBA" id="ARBA00023141"/>
    </source>
</evidence>
<dbReference type="Pfam" id="PF01202">
    <property type="entry name" value="SKI"/>
    <property type="match status" value="1"/>
</dbReference>
<keyword evidence="4 7" id="KW-0418">Kinase</keyword>
<dbReference type="Gene3D" id="1.10.10.10">
    <property type="entry name" value="Winged helix-like DNA-binding domain superfamily/Winged helix DNA-binding domain"/>
    <property type="match status" value="1"/>
</dbReference>
<comment type="caution">
    <text evidence="7">Lacks conserved residue(s) required for the propagation of feature annotation.</text>
</comment>
<dbReference type="InterPro" id="IPR031322">
    <property type="entry name" value="Shikimate/glucono_kinase"/>
</dbReference>
<feature type="binding site" evidence="7">
    <location>
        <position position="82"/>
    </location>
    <ligand>
        <name>substrate</name>
    </ligand>
</feature>
<comment type="subcellular location">
    <subcellularLocation>
        <location evidence="7">Cytoplasm</location>
    </subcellularLocation>
</comment>
<evidence type="ECO:0000256" key="1">
    <source>
        <dbReference type="ARBA" id="ARBA00022605"/>
    </source>
</evidence>
<evidence type="ECO:0000256" key="2">
    <source>
        <dbReference type="ARBA" id="ARBA00022679"/>
    </source>
</evidence>
<reference evidence="9 10" key="1">
    <citation type="submission" date="2023-02" db="EMBL/GenBank/DDBJ databases">
        <title>Genome Sequence of L. cardiaca H63T.</title>
        <authorList>
            <person name="Lopez A.E."/>
            <person name="Cianciotto N.P."/>
        </authorList>
    </citation>
    <scope>NUCLEOTIDE SEQUENCE [LARGE SCALE GENOMIC DNA]</scope>
    <source>
        <strain evidence="9 10">H63</strain>
    </source>
</reference>
<dbReference type="CDD" id="cd00464">
    <property type="entry name" value="SK"/>
    <property type="match status" value="1"/>
</dbReference>
<evidence type="ECO:0000256" key="7">
    <source>
        <dbReference type="HAMAP-Rule" id="MF_00109"/>
    </source>
</evidence>
<keyword evidence="3 7" id="KW-0547">Nucleotide-binding</keyword>
<dbReference type="PRINTS" id="PR00038">
    <property type="entry name" value="HTHLUXR"/>
</dbReference>
<dbReference type="PROSITE" id="PS50043">
    <property type="entry name" value="HTH_LUXR_2"/>
    <property type="match status" value="1"/>
</dbReference>
<keyword evidence="6 7" id="KW-0057">Aromatic amino acid biosynthesis</keyword>
<proteinExistence type="inferred from homology"/>
<keyword evidence="10" id="KW-1185">Reference proteome</keyword>
<dbReference type="RefSeq" id="WP_275087624.1">
    <property type="nucleotide sequence ID" value="NZ_CP119078.1"/>
</dbReference>
<dbReference type="PRINTS" id="PR01100">
    <property type="entry name" value="SHIKIMTKNASE"/>
</dbReference>
<dbReference type="InterPro" id="IPR000623">
    <property type="entry name" value="Shikimate_kinase/TSH1"/>
</dbReference>
<organism evidence="9 10">
    <name type="scientific">Legionella cardiaca</name>
    <dbReference type="NCBI Taxonomy" id="1071983"/>
    <lineage>
        <taxon>Bacteria</taxon>
        <taxon>Pseudomonadati</taxon>
        <taxon>Pseudomonadota</taxon>
        <taxon>Gammaproteobacteria</taxon>
        <taxon>Legionellales</taxon>
        <taxon>Legionellaceae</taxon>
        <taxon>Legionella</taxon>
    </lineage>
</organism>
<comment type="cofactor">
    <cofactor evidence="7">
        <name>Mg(2+)</name>
        <dbReference type="ChEBI" id="CHEBI:18420"/>
    </cofactor>
    <text evidence="7">Binds 1 Mg(2+) ion per subunit.</text>
</comment>
<keyword evidence="5 7" id="KW-0067">ATP-binding</keyword>
<dbReference type="SUPFAM" id="SSF46894">
    <property type="entry name" value="C-terminal effector domain of the bipartite response regulators"/>
    <property type="match status" value="1"/>
</dbReference>
<dbReference type="Gene3D" id="3.40.50.300">
    <property type="entry name" value="P-loop containing nucleotide triphosphate hydrolases"/>
    <property type="match status" value="1"/>
</dbReference>
<dbReference type="SMART" id="SM00421">
    <property type="entry name" value="HTH_LUXR"/>
    <property type="match status" value="1"/>
</dbReference>
<comment type="subunit">
    <text evidence="7">Monomer.</text>
</comment>
<comment type="similarity">
    <text evidence="7">Belongs to the shikimate kinase family.</text>
</comment>
<dbReference type="Pfam" id="PF00196">
    <property type="entry name" value="GerE"/>
    <property type="match status" value="1"/>
</dbReference>
<feature type="binding site" evidence="7">
    <location>
        <position position="36"/>
    </location>
    <ligand>
        <name>substrate</name>
    </ligand>
</feature>
<sequence length="258" mass="29143">MNPCKRIFIVGQPGAGKALVAKKLAEKLGWEFIDADFGLEFRAGRNLRDLLGSEGHQFFYDCESTILSSQLQQENIVVATDGSIVCSEKNRELLLEEFVVFIDVSTSVQLERTARHPTPLLPVSDLKQFLDNLHQERDNFYEQVASLTIDSDDNELEQHLLHITKEAFETNEIKSVAVKLTLDKKDLTLLHRDRYVPIHLSEQQASCLKLLAQGKSSKNIAREMNISFRTVEGNIAKTMELLGCTSSKELIALYHNNP</sequence>
<keyword evidence="7" id="KW-0460">Magnesium</keyword>
<evidence type="ECO:0000313" key="9">
    <source>
        <dbReference type="EMBL" id="WED41798.1"/>
    </source>
</evidence>
<evidence type="ECO:0000256" key="5">
    <source>
        <dbReference type="ARBA" id="ARBA00022840"/>
    </source>
</evidence>
<keyword evidence="1 7" id="KW-0028">Amino-acid biosynthesis</keyword>
<dbReference type="HAMAP" id="MF_00109">
    <property type="entry name" value="Shikimate_kinase"/>
    <property type="match status" value="1"/>
</dbReference>
<dbReference type="CDD" id="cd06170">
    <property type="entry name" value="LuxR_C_like"/>
    <property type="match status" value="1"/>
</dbReference>
<dbReference type="PANTHER" id="PTHR21087">
    <property type="entry name" value="SHIKIMATE KINASE"/>
    <property type="match status" value="1"/>
</dbReference>
<dbReference type="InterPro" id="IPR016032">
    <property type="entry name" value="Sig_transdc_resp-reg_C-effctor"/>
</dbReference>
<evidence type="ECO:0000256" key="3">
    <source>
        <dbReference type="ARBA" id="ARBA00022741"/>
    </source>
</evidence>
<name>A0ABY8AMJ7_9GAMM</name>
<dbReference type="Proteomes" id="UP001222087">
    <property type="component" value="Chromosome"/>
</dbReference>
<dbReference type="EC" id="2.7.1.71" evidence="7"/>
<keyword evidence="2 7" id="KW-0808">Transferase</keyword>
<keyword evidence="7" id="KW-0963">Cytoplasm</keyword>
<feature type="binding site" evidence="7">
    <location>
        <begin position="14"/>
        <end position="19"/>
    </location>
    <ligand>
        <name>ATP</name>
        <dbReference type="ChEBI" id="CHEBI:30616"/>
    </ligand>
</feature>
<dbReference type="PANTHER" id="PTHR21087:SF16">
    <property type="entry name" value="SHIKIMATE KINASE 1, CHLOROPLASTIC"/>
    <property type="match status" value="1"/>
</dbReference>
<feature type="binding site" evidence="7">
    <location>
        <position position="137"/>
    </location>
    <ligand>
        <name>substrate</name>
    </ligand>
</feature>
<dbReference type="SUPFAM" id="SSF52540">
    <property type="entry name" value="P-loop containing nucleoside triphosphate hydrolases"/>
    <property type="match status" value="1"/>
</dbReference>